<accession>A0A1J3GHT7</accession>
<name>A0A1J3GHT7_NOCCA</name>
<dbReference type="AlphaFoldDB" id="A0A1J3GHT7"/>
<organism evidence="1">
    <name type="scientific">Noccaea caerulescens</name>
    <name type="common">Alpine penny-cress</name>
    <name type="synonym">Thlaspi caerulescens</name>
    <dbReference type="NCBI Taxonomy" id="107243"/>
    <lineage>
        <taxon>Eukaryota</taxon>
        <taxon>Viridiplantae</taxon>
        <taxon>Streptophyta</taxon>
        <taxon>Embryophyta</taxon>
        <taxon>Tracheophyta</taxon>
        <taxon>Spermatophyta</taxon>
        <taxon>Magnoliopsida</taxon>
        <taxon>eudicotyledons</taxon>
        <taxon>Gunneridae</taxon>
        <taxon>Pentapetalae</taxon>
        <taxon>rosids</taxon>
        <taxon>malvids</taxon>
        <taxon>Brassicales</taxon>
        <taxon>Brassicaceae</taxon>
        <taxon>Coluteocarpeae</taxon>
        <taxon>Noccaea</taxon>
    </lineage>
</organism>
<sequence>MSVVKSYCSVFLVFHASCAAKNILKSSLALSSRGVIQDRGEDGQETELVVENLTRRCGDVSTETLCCLPDIELLVFRTLLKGRPPSLLKRKPELTGSCTSPPPPPHLIISTGRSKYNRRFSWVRAVVEAHEAHSNFSREALSETEEFEKDDALIIFFFIEESSLFGDLRGFCFPNPGRDKQKALHLNSSSSSW</sequence>
<proteinExistence type="predicted"/>
<reference evidence="1" key="1">
    <citation type="submission" date="2016-07" db="EMBL/GenBank/DDBJ databases">
        <title>De novo transcriptome assembly of four accessions of the metal hyperaccumulator plant Noccaea caerulescens.</title>
        <authorList>
            <person name="Blande D."/>
            <person name="Halimaa P."/>
            <person name="Tervahauta A.I."/>
            <person name="Aarts M.G."/>
            <person name="Karenlampi S.O."/>
        </authorList>
    </citation>
    <scope>NUCLEOTIDE SEQUENCE</scope>
</reference>
<dbReference type="EMBL" id="GEVL01021564">
    <property type="protein sequence ID" value="JAU55777.1"/>
    <property type="molecule type" value="Transcribed_RNA"/>
</dbReference>
<gene>
    <name evidence="1" type="ORF">LE_TR93_c0_g1_i1_g.208</name>
</gene>
<evidence type="ECO:0000313" key="1">
    <source>
        <dbReference type="EMBL" id="JAU55777.1"/>
    </source>
</evidence>
<protein>
    <submittedName>
        <fullName evidence="1">Uncharacterized protein</fullName>
    </submittedName>
</protein>